<sequence length="120" mass="13879">MGYRSKIRSQLIFTVTAASQGNLEELKEIHYAVAKRQLELRSNHLESKFPKIKTSHDSKETDLEKCRQLYLKEIESKESLRNELNKTKETLAETNTELLLQKQQSRSSLSTFNPKPGDNL</sequence>
<dbReference type="EMBL" id="JABVXQ010000001">
    <property type="protein sequence ID" value="KAF6131123.1"/>
    <property type="molecule type" value="Genomic_DNA"/>
</dbReference>
<evidence type="ECO:0000256" key="1">
    <source>
        <dbReference type="SAM" id="MobiDB-lite"/>
    </source>
</evidence>
<protein>
    <recommendedName>
        <fullName evidence="2">DUF3496 domain-containing protein</fullName>
    </recommendedName>
</protein>
<feature type="domain" description="DUF3496" evidence="2">
    <location>
        <begin position="36"/>
        <end position="116"/>
    </location>
</feature>
<comment type="caution">
    <text evidence="3">The sequence shown here is derived from an EMBL/GenBank/DDBJ whole genome shotgun (WGS) entry which is preliminary data.</text>
</comment>
<dbReference type="Pfam" id="PF12001">
    <property type="entry name" value="DUF3496"/>
    <property type="match status" value="1"/>
</dbReference>
<organism evidence="3 4">
    <name type="scientific">Phyllostomus discolor</name>
    <name type="common">pale spear-nosed bat</name>
    <dbReference type="NCBI Taxonomy" id="89673"/>
    <lineage>
        <taxon>Eukaryota</taxon>
        <taxon>Metazoa</taxon>
        <taxon>Chordata</taxon>
        <taxon>Craniata</taxon>
        <taxon>Vertebrata</taxon>
        <taxon>Euteleostomi</taxon>
        <taxon>Mammalia</taxon>
        <taxon>Eutheria</taxon>
        <taxon>Laurasiatheria</taxon>
        <taxon>Chiroptera</taxon>
        <taxon>Yangochiroptera</taxon>
        <taxon>Phyllostomidae</taxon>
        <taxon>Phyllostominae</taxon>
        <taxon>Phyllostomus</taxon>
    </lineage>
</organism>
<feature type="region of interest" description="Disordered" evidence="1">
    <location>
        <begin position="98"/>
        <end position="120"/>
    </location>
</feature>
<accession>A0A834BJZ1</accession>
<feature type="compositionally biased region" description="Low complexity" evidence="1">
    <location>
        <begin position="98"/>
        <end position="110"/>
    </location>
</feature>
<evidence type="ECO:0000259" key="2">
    <source>
        <dbReference type="Pfam" id="PF12001"/>
    </source>
</evidence>
<name>A0A834BJZ1_9CHIR</name>
<proteinExistence type="predicted"/>
<dbReference type="AlphaFoldDB" id="A0A834BJZ1"/>
<evidence type="ECO:0000313" key="3">
    <source>
        <dbReference type="EMBL" id="KAF6131123.1"/>
    </source>
</evidence>
<evidence type="ECO:0000313" key="4">
    <source>
        <dbReference type="Proteomes" id="UP000664940"/>
    </source>
</evidence>
<dbReference type="Proteomes" id="UP000664940">
    <property type="component" value="Unassembled WGS sequence"/>
</dbReference>
<gene>
    <name evidence="3" type="ORF">HJG60_008012</name>
</gene>
<reference evidence="3 4" key="1">
    <citation type="journal article" date="2020" name="Nature">
        <title>Six reference-quality genomes reveal evolution of bat adaptations.</title>
        <authorList>
            <person name="Jebb D."/>
            <person name="Huang Z."/>
            <person name="Pippel M."/>
            <person name="Hughes G.M."/>
            <person name="Lavrichenko K."/>
            <person name="Devanna P."/>
            <person name="Winkler S."/>
            <person name="Jermiin L.S."/>
            <person name="Skirmuntt E.C."/>
            <person name="Katzourakis A."/>
            <person name="Burkitt-Gray L."/>
            <person name="Ray D.A."/>
            <person name="Sullivan K.A.M."/>
            <person name="Roscito J.G."/>
            <person name="Kirilenko B.M."/>
            <person name="Davalos L.M."/>
            <person name="Corthals A.P."/>
            <person name="Power M.L."/>
            <person name="Jones G."/>
            <person name="Ransome R.D."/>
            <person name="Dechmann D.K.N."/>
            <person name="Locatelli A.G."/>
            <person name="Puechmaille S.J."/>
            <person name="Fedrigo O."/>
            <person name="Jarvis E.D."/>
            <person name="Hiller M."/>
            <person name="Vernes S.C."/>
            <person name="Myers E.W."/>
            <person name="Teeling E.C."/>
        </authorList>
    </citation>
    <scope>NUCLEOTIDE SEQUENCE [LARGE SCALE GENOMIC DNA]</scope>
    <source>
        <strain evidence="3">Bat1K_MPI-CBG_1</strain>
    </source>
</reference>
<dbReference type="InterPro" id="IPR021885">
    <property type="entry name" value="DUF3496"/>
</dbReference>